<evidence type="ECO:0000313" key="2">
    <source>
        <dbReference type="EMBL" id="PZO44741.1"/>
    </source>
</evidence>
<accession>A0A2W4YBI0</accession>
<proteinExistence type="predicted"/>
<feature type="domain" description="DUF218" evidence="1">
    <location>
        <begin position="49"/>
        <end position="242"/>
    </location>
</feature>
<reference evidence="2 3" key="2">
    <citation type="submission" date="2018-06" db="EMBL/GenBank/DDBJ databases">
        <title>Metagenomic assembly of (sub)arctic Cyanobacteria and their associated microbiome from non-axenic cultures.</title>
        <authorList>
            <person name="Baurain D."/>
        </authorList>
    </citation>
    <scope>NUCLEOTIDE SEQUENCE [LARGE SCALE GENOMIC DNA]</scope>
    <source>
        <strain evidence="2">ULC027bin1</strain>
    </source>
</reference>
<reference evidence="3" key="1">
    <citation type="submission" date="2018-04" db="EMBL/GenBank/DDBJ databases">
        <authorList>
            <person name="Cornet L."/>
        </authorList>
    </citation>
    <scope>NUCLEOTIDE SEQUENCE [LARGE SCALE GENOMIC DNA]</scope>
</reference>
<organism evidence="2 3">
    <name type="scientific">Phormidesmis priestleyi</name>
    <dbReference type="NCBI Taxonomy" id="268141"/>
    <lineage>
        <taxon>Bacteria</taxon>
        <taxon>Bacillati</taxon>
        <taxon>Cyanobacteriota</taxon>
        <taxon>Cyanophyceae</taxon>
        <taxon>Leptolyngbyales</taxon>
        <taxon>Leptolyngbyaceae</taxon>
        <taxon>Phormidesmis</taxon>
    </lineage>
</organism>
<dbReference type="Pfam" id="PF02698">
    <property type="entry name" value="DUF218"/>
    <property type="match status" value="1"/>
</dbReference>
<feature type="non-terminal residue" evidence="2">
    <location>
        <position position="1"/>
    </location>
</feature>
<dbReference type="EMBL" id="QBMP01000375">
    <property type="protein sequence ID" value="PZO44741.1"/>
    <property type="molecule type" value="Genomic_DNA"/>
</dbReference>
<dbReference type="AlphaFoldDB" id="A0A2W4YBI0"/>
<evidence type="ECO:0000259" key="1">
    <source>
        <dbReference type="Pfam" id="PF02698"/>
    </source>
</evidence>
<sequence length="266" mass="29088">LASIPLSAQWLVSGAERSVRNAFIERSTICEDTCRIDQVPGGNLGEAAAIVVLGESSDIDKALNVAAETSDEVSINTVLAPRLIYAASLYDQARRRNANPIVVVTAGASETNSDENNVIRDILSNNNVPLENIRIETTGLNVRSTGVAVEKLLESRQVIAPNNTRQAEGVKDDPRVVLVAPALVISRAALSFEKMNLQVIAKPTDFNTARFSFGNSLLAQLPELLPSVDALQLTTKYWNELLTSFYYFLRGWLPNFNFGWDPSIEI</sequence>
<comment type="caution">
    <text evidence="2">The sequence shown here is derived from an EMBL/GenBank/DDBJ whole genome shotgun (WGS) entry which is preliminary data.</text>
</comment>
<dbReference type="Proteomes" id="UP000249794">
    <property type="component" value="Unassembled WGS sequence"/>
</dbReference>
<evidence type="ECO:0000313" key="3">
    <source>
        <dbReference type="Proteomes" id="UP000249794"/>
    </source>
</evidence>
<dbReference type="InterPro" id="IPR003848">
    <property type="entry name" value="DUF218"/>
</dbReference>
<protein>
    <recommendedName>
        <fullName evidence="1">DUF218 domain-containing protein</fullName>
    </recommendedName>
</protein>
<name>A0A2W4YBI0_9CYAN</name>
<gene>
    <name evidence="2" type="ORF">DCF15_21910</name>
</gene>